<dbReference type="Proteomes" id="UP000036681">
    <property type="component" value="Unplaced"/>
</dbReference>
<dbReference type="WBParaSite" id="ALUE_0001446601-mRNA-1">
    <property type="protein sequence ID" value="ALUE_0001446601-mRNA-1"/>
    <property type="gene ID" value="ALUE_0001446601"/>
</dbReference>
<evidence type="ECO:0000259" key="1">
    <source>
        <dbReference type="PROSITE" id="PS00028"/>
    </source>
</evidence>
<name>A0A0M3IA92_ASCLU</name>
<protein>
    <submittedName>
        <fullName evidence="3">C2H2-type domain-containing protein</fullName>
    </submittedName>
</protein>
<proteinExistence type="predicted"/>
<sequence>MILLQKDLEMLEDSDEPLTKQSLPNYQAISLPDLPSTSIEHRQPCMRKRDSQSGGNVSAVRPLILRGRKRAYEMLTLEPSIYSANAFMSARLDEFVEVRQRLLEERARIESEGDAYVRQLVDKMGGRFDSLVATRKVTASQQSDSSVRKRLSTRKDCDLRTLSCFVPLCGRSFDSLQVLAWHMSYAHQDVSSSNPRNTICYLCGYTMSTAKGKNAHLTTKHRSIAERHNMECIEQRGSIIAPGAPAAERLRIKQIQLKAHSEQNTSEERRSGSVMRSMETSVIDDYSSRLLDDGDKPSLLENYGARFVEIPIDPAAEEFL</sequence>
<reference evidence="3" key="1">
    <citation type="submission" date="2017-02" db="UniProtKB">
        <authorList>
            <consortium name="WormBaseParasite"/>
        </authorList>
    </citation>
    <scope>IDENTIFICATION</scope>
</reference>
<dbReference type="SMART" id="SM00355">
    <property type="entry name" value="ZnF_C2H2"/>
    <property type="match status" value="2"/>
</dbReference>
<dbReference type="PROSITE" id="PS00028">
    <property type="entry name" value="ZINC_FINGER_C2H2_1"/>
    <property type="match status" value="1"/>
</dbReference>
<keyword evidence="2" id="KW-1185">Reference proteome</keyword>
<evidence type="ECO:0000313" key="3">
    <source>
        <dbReference type="WBParaSite" id="ALUE_0001446601-mRNA-1"/>
    </source>
</evidence>
<organism evidence="2 3">
    <name type="scientific">Ascaris lumbricoides</name>
    <name type="common">Giant roundworm</name>
    <dbReference type="NCBI Taxonomy" id="6252"/>
    <lineage>
        <taxon>Eukaryota</taxon>
        <taxon>Metazoa</taxon>
        <taxon>Ecdysozoa</taxon>
        <taxon>Nematoda</taxon>
        <taxon>Chromadorea</taxon>
        <taxon>Rhabditida</taxon>
        <taxon>Spirurina</taxon>
        <taxon>Ascaridomorpha</taxon>
        <taxon>Ascaridoidea</taxon>
        <taxon>Ascarididae</taxon>
        <taxon>Ascaris</taxon>
    </lineage>
</organism>
<accession>A0A0M3IA92</accession>
<evidence type="ECO:0000313" key="2">
    <source>
        <dbReference type="Proteomes" id="UP000036681"/>
    </source>
</evidence>
<dbReference type="AlphaFoldDB" id="A0A0M3IA92"/>
<feature type="domain" description="C2H2-type" evidence="1">
    <location>
        <begin position="164"/>
        <end position="187"/>
    </location>
</feature>
<dbReference type="InterPro" id="IPR013087">
    <property type="entry name" value="Znf_C2H2_type"/>
</dbReference>
<dbReference type="Gene3D" id="3.30.160.60">
    <property type="entry name" value="Classic Zinc Finger"/>
    <property type="match status" value="1"/>
</dbReference>